<gene>
    <name evidence="1" type="ORF">DOTSEDRAFT_47803</name>
</gene>
<organism evidence="1 2">
    <name type="scientific">Dothistroma septosporum (strain NZE10 / CBS 128990)</name>
    <name type="common">Red band needle blight fungus</name>
    <name type="synonym">Mycosphaerella pini</name>
    <dbReference type="NCBI Taxonomy" id="675120"/>
    <lineage>
        <taxon>Eukaryota</taxon>
        <taxon>Fungi</taxon>
        <taxon>Dikarya</taxon>
        <taxon>Ascomycota</taxon>
        <taxon>Pezizomycotina</taxon>
        <taxon>Dothideomycetes</taxon>
        <taxon>Dothideomycetidae</taxon>
        <taxon>Mycosphaerellales</taxon>
        <taxon>Mycosphaerellaceae</taxon>
        <taxon>Dothistroma</taxon>
    </lineage>
</organism>
<accession>M2Y1L7</accession>
<sequence>MSSQLLGLAPELRNMLYELAFTTDSQGPIDLCTLASPLTALLYTCHQIYSEALQLYHEVRNSYWCV</sequence>
<dbReference type="Proteomes" id="UP000016933">
    <property type="component" value="Unassembled WGS sequence"/>
</dbReference>
<dbReference type="EMBL" id="KB446545">
    <property type="protein sequence ID" value="EME39199.1"/>
    <property type="molecule type" value="Genomic_DNA"/>
</dbReference>
<proteinExistence type="predicted"/>
<reference evidence="2" key="1">
    <citation type="journal article" date="2012" name="PLoS Genet.">
        <title>The genomes of the fungal plant pathogens Cladosporium fulvum and Dothistroma septosporum reveal adaptation to different hosts and lifestyles but also signatures of common ancestry.</title>
        <authorList>
            <person name="de Wit P.J.G.M."/>
            <person name="van der Burgt A."/>
            <person name="Oekmen B."/>
            <person name="Stergiopoulos I."/>
            <person name="Abd-Elsalam K.A."/>
            <person name="Aerts A.L."/>
            <person name="Bahkali A.H."/>
            <person name="Beenen H.G."/>
            <person name="Chettri P."/>
            <person name="Cox M.P."/>
            <person name="Datema E."/>
            <person name="de Vries R.P."/>
            <person name="Dhillon B."/>
            <person name="Ganley A.R."/>
            <person name="Griffiths S.A."/>
            <person name="Guo Y."/>
            <person name="Hamelin R.C."/>
            <person name="Henrissat B."/>
            <person name="Kabir M.S."/>
            <person name="Jashni M.K."/>
            <person name="Kema G."/>
            <person name="Klaubauf S."/>
            <person name="Lapidus A."/>
            <person name="Levasseur A."/>
            <person name="Lindquist E."/>
            <person name="Mehrabi R."/>
            <person name="Ohm R.A."/>
            <person name="Owen T.J."/>
            <person name="Salamov A."/>
            <person name="Schwelm A."/>
            <person name="Schijlen E."/>
            <person name="Sun H."/>
            <person name="van den Burg H.A."/>
            <person name="van Ham R.C.H.J."/>
            <person name="Zhang S."/>
            <person name="Goodwin S.B."/>
            <person name="Grigoriev I.V."/>
            <person name="Collemare J."/>
            <person name="Bradshaw R.E."/>
        </authorList>
    </citation>
    <scope>NUCLEOTIDE SEQUENCE [LARGE SCALE GENOMIC DNA]</scope>
    <source>
        <strain evidence="2">NZE10 / CBS 128990</strain>
    </source>
</reference>
<dbReference type="HOGENOM" id="CLU_2831168_0_0_1"/>
<evidence type="ECO:0000313" key="2">
    <source>
        <dbReference type="Proteomes" id="UP000016933"/>
    </source>
</evidence>
<keyword evidence="2" id="KW-1185">Reference proteome</keyword>
<name>M2Y1L7_DOTSN</name>
<evidence type="ECO:0000313" key="1">
    <source>
        <dbReference type="EMBL" id="EME39199.1"/>
    </source>
</evidence>
<dbReference type="AlphaFoldDB" id="M2Y1L7"/>
<dbReference type="OrthoDB" id="3650757at2759"/>
<protein>
    <submittedName>
        <fullName evidence="1">Uncharacterized protein</fullName>
    </submittedName>
</protein>
<reference evidence="1 2" key="2">
    <citation type="journal article" date="2012" name="PLoS Pathog.">
        <title>Diverse lifestyles and strategies of plant pathogenesis encoded in the genomes of eighteen Dothideomycetes fungi.</title>
        <authorList>
            <person name="Ohm R.A."/>
            <person name="Feau N."/>
            <person name="Henrissat B."/>
            <person name="Schoch C.L."/>
            <person name="Horwitz B.A."/>
            <person name="Barry K.W."/>
            <person name="Condon B.J."/>
            <person name="Copeland A.C."/>
            <person name="Dhillon B."/>
            <person name="Glaser F."/>
            <person name="Hesse C.N."/>
            <person name="Kosti I."/>
            <person name="LaButti K."/>
            <person name="Lindquist E.A."/>
            <person name="Lucas S."/>
            <person name="Salamov A.A."/>
            <person name="Bradshaw R.E."/>
            <person name="Ciuffetti L."/>
            <person name="Hamelin R.C."/>
            <person name="Kema G.H.J."/>
            <person name="Lawrence C."/>
            <person name="Scott J.A."/>
            <person name="Spatafora J.W."/>
            <person name="Turgeon B.G."/>
            <person name="de Wit P.J.G.M."/>
            <person name="Zhong S."/>
            <person name="Goodwin S.B."/>
            <person name="Grigoriev I.V."/>
        </authorList>
    </citation>
    <scope>NUCLEOTIDE SEQUENCE [LARGE SCALE GENOMIC DNA]</scope>
    <source>
        <strain evidence="2">NZE10 / CBS 128990</strain>
    </source>
</reference>